<evidence type="ECO:0000259" key="3">
    <source>
        <dbReference type="Pfam" id="PF01370"/>
    </source>
</evidence>
<dbReference type="PANTHER" id="PTHR10366:SF562">
    <property type="entry name" value="ALDEHYDE REDUCTASE II (AFU_ORTHOLOGUE AFUA_1G11360)"/>
    <property type="match status" value="1"/>
</dbReference>
<keyword evidence="1" id="KW-0560">Oxidoreductase</keyword>
<evidence type="ECO:0000256" key="2">
    <source>
        <dbReference type="ARBA" id="ARBA00023445"/>
    </source>
</evidence>
<dbReference type="Proteomes" id="UP000781932">
    <property type="component" value="Unassembled WGS sequence"/>
</dbReference>
<proteinExistence type="inferred from homology"/>
<dbReference type="GO" id="GO:0016616">
    <property type="term" value="F:oxidoreductase activity, acting on the CH-OH group of donors, NAD or NADP as acceptor"/>
    <property type="evidence" value="ECO:0007669"/>
    <property type="project" value="TreeGrafter"/>
</dbReference>
<keyword evidence="5" id="KW-1185">Reference proteome</keyword>
<dbReference type="Gene3D" id="3.40.50.720">
    <property type="entry name" value="NAD(P)-binding Rossmann-like Domain"/>
    <property type="match status" value="1"/>
</dbReference>
<dbReference type="InterPro" id="IPR036291">
    <property type="entry name" value="NAD(P)-bd_dom_sf"/>
</dbReference>
<dbReference type="Pfam" id="PF01370">
    <property type="entry name" value="Epimerase"/>
    <property type="match status" value="1"/>
</dbReference>
<evidence type="ECO:0000313" key="5">
    <source>
        <dbReference type="Proteomes" id="UP000781932"/>
    </source>
</evidence>
<accession>A0A9P6HZ22</accession>
<feature type="domain" description="NAD-dependent epimerase/dehydratase" evidence="3">
    <location>
        <begin position="17"/>
        <end position="262"/>
    </location>
</feature>
<protein>
    <submittedName>
        <fullName evidence="4">Aldehyde reductase</fullName>
    </submittedName>
</protein>
<name>A0A9P6HZ22_9PEZI</name>
<dbReference type="EMBL" id="JAATWM020000035">
    <property type="protein sequence ID" value="KAF9872767.1"/>
    <property type="molecule type" value="Genomic_DNA"/>
</dbReference>
<dbReference type="InterPro" id="IPR001509">
    <property type="entry name" value="Epimerase_deHydtase"/>
</dbReference>
<dbReference type="InterPro" id="IPR050425">
    <property type="entry name" value="NAD(P)_dehydrat-like"/>
</dbReference>
<comment type="similarity">
    <text evidence="2">Belongs to the NAD(P)-dependent epimerase/dehydratase family. Dihydroflavonol-4-reductase subfamily.</text>
</comment>
<dbReference type="PANTHER" id="PTHR10366">
    <property type="entry name" value="NAD DEPENDENT EPIMERASE/DEHYDRATASE"/>
    <property type="match status" value="1"/>
</dbReference>
<reference evidence="4" key="2">
    <citation type="submission" date="2020-11" db="EMBL/GenBank/DDBJ databases">
        <title>Whole genome sequencing of Colletotrichum sp.</title>
        <authorList>
            <person name="Li H."/>
        </authorList>
    </citation>
    <scope>NUCLEOTIDE SEQUENCE</scope>
    <source>
        <strain evidence="4">CkLH20</strain>
    </source>
</reference>
<reference evidence="4" key="1">
    <citation type="submission" date="2020-03" db="EMBL/GenBank/DDBJ databases">
        <authorList>
            <person name="He L."/>
        </authorList>
    </citation>
    <scope>NUCLEOTIDE SEQUENCE</scope>
    <source>
        <strain evidence="4">CkLH20</strain>
    </source>
</reference>
<organism evidence="4 5">
    <name type="scientific">Colletotrichum karsti</name>
    <dbReference type="NCBI Taxonomy" id="1095194"/>
    <lineage>
        <taxon>Eukaryota</taxon>
        <taxon>Fungi</taxon>
        <taxon>Dikarya</taxon>
        <taxon>Ascomycota</taxon>
        <taxon>Pezizomycotina</taxon>
        <taxon>Sordariomycetes</taxon>
        <taxon>Hypocreomycetidae</taxon>
        <taxon>Glomerellales</taxon>
        <taxon>Glomerellaceae</taxon>
        <taxon>Colletotrichum</taxon>
        <taxon>Colletotrichum boninense species complex</taxon>
    </lineage>
</organism>
<dbReference type="RefSeq" id="XP_038742228.1">
    <property type="nucleotide sequence ID" value="XM_038892345.1"/>
</dbReference>
<comment type="caution">
    <text evidence="4">The sequence shown here is derived from an EMBL/GenBank/DDBJ whole genome shotgun (WGS) entry which is preliminary data.</text>
</comment>
<evidence type="ECO:0000313" key="4">
    <source>
        <dbReference type="EMBL" id="KAF9872767.1"/>
    </source>
</evidence>
<dbReference type="AlphaFoldDB" id="A0A9P6HZ22"/>
<sequence>MTIPGIPNPAVPYGSIVVISGASGFIGSHVADQALAAGYKVRGTTRDVQKNQWIVDLFTEKYGKGTFELLAVPDMEAERAFDNAVDGALGFIHVANDMTGSRDPAVAIPRAVNGALNALKSSAKAGLKRFVFTSSSFAVTQPKPGKVFTLTEDSFNVEAVERCKQPGADGETVYSASKVEAEWAISKWVEENKPSLVVNTVQPNANIGPLINAAKQGYPTSARWVKKLWDHDYDSLRGTPPQHYINVQDDARLHLVGLAHPGVRGERIFAIAAPVNLRGIVEILRKSFPQKKWEDFPDGGEEDRAVYVPSKRAEELLREAYGHGFVGLEESVRGNAADLAAGA</sequence>
<dbReference type="GeneID" id="62165419"/>
<evidence type="ECO:0000256" key="1">
    <source>
        <dbReference type="ARBA" id="ARBA00023002"/>
    </source>
</evidence>
<gene>
    <name evidence="4" type="ORF">CkaCkLH20_09630</name>
</gene>
<dbReference type="OrthoDB" id="2735536at2759"/>
<dbReference type="SUPFAM" id="SSF51735">
    <property type="entry name" value="NAD(P)-binding Rossmann-fold domains"/>
    <property type="match status" value="1"/>
</dbReference>